<keyword evidence="3" id="KW-1185">Reference proteome</keyword>
<keyword evidence="1" id="KW-1133">Transmembrane helix</keyword>
<feature type="transmembrane region" description="Helical" evidence="1">
    <location>
        <begin position="114"/>
        <end position="143"/>
    </location>
</feature>
<protein>
    <submittedName>
        <fullName evidence="2">Uncharacterized protein</fullName>
    </submittedName>
</protein>
<sequence>MWIRDFFNNRFFEHHWKNKVFIAQVALTTLAFILGIAKVATRPSNIPMNRSDIMAITMSIKSYVFLAYEHFTQKVDKFKRFGSLKTNAILNTIDVVFWMVVMGLAFSMVTRVCIGANCAIGVLVGLVSLLVALVNFWAAVIAWKVHRHFKSTAV</sequence>
<dbReference type="EMBL" id="JAGPXF010000002">
    <property type="protein sequence ID" value="KAH7256169.1"/>
    <property type="molecule type" value="Genomic_DNA"/>
</dbReference>
<evidence type="ECO:0000313" key="3">
    <source>
        <dbReference type="Proteomes" id="UP000813427"/>
    </source>
</evidence>
<reference evidence="2" key="1">
    <citation type="journal article" date="2021" name="Nat. Commun.">
        <title>Genetic determinants of endophytism in the Arabidopsis root mycobiome.</title>
        <authorList>
            <person name="Mesny F."/>
            <person name="Miyauchi S."/>
            <person name="Thiergart T."/>
            <person name="Pickel B."/>
            <person name="Atanasova L."/>
            <person name="Karlsson M."/>
            <person name="Huettel B."/>
            <person name="Barry K.W."/>
            <person name="Haridas S."/>
            <person name="Chen C."/>
            <person name="Bauer D."/>
            <person name="Andreopoulos W."/>
            <person name="Pangilinan J."/>
            <person name="LaButti K."/>
            <person name="Riley R."/>
            <person name="Lipzen A."/>
            <person name="Clum A."/>
            <person name="Drula E."/>
            <person name="Henrissat B."/>
            <person name="Kohler A."/>
            <person name="Grigoriev I.V."/>
            <person name="Martin F.M."/>
            <person name="Hacquard S."/>
        </authorList>
    </citation>
    <scope>NUCLEOTIDE SEQUENCE</scope>
    <source>
        <strain evidence="2">MPI-SDFR-AT-0068</strain>
    </source>
</reference>
<keyword evidence="1" id="KW-0472">Membrane</keyword>
<feature type="transmembrane region" description="Helical" evidence="1">
    <location>
        <begin position="88"/>
        <end position="108"/>
    </location>
</feature>
<name>A0A8K0S2T5_9HYPO</name>
<gene>
    <name evidence="2" type="ORF">BKA59DRAFT_466942</name>
</gene>
<organism evidence="2 3">
    <name type="scientific">Fusarium tricinctum</name>
    <dbReference type="NCBI Taxonomy" id="61284"/>
    <lineage>
        <taxon>Eukaryota</taxon>
        <taxon>Fungi</taxon>
        <taxon>Dikarya</taxon>
        <taxon>Ascomycota</taxon>
        <taxon>Pezizomycotina</taxon>
        <taxon>Sordariomycetes</taxon>
        <taxon>Hypocreomycetidae</taxon>
        <taxon>Hypocreales</taxon>
        <taxon>Nectriaceae</taxon>
        <taxon>Fusarium</taxon>
        <taxon>Fusarium tricinctum species complex</taxon>
    </lineage>
</organism>
<dbReference type="AlphaFoldDB" id="A0A8K0S2T5"/>
<dbReference type="OrthoDB" id="3436860at2759"/>
<feature type="transmembrane region" description="Helical" evidence="1">
    <location>
        <begin position="20"/>
        <end position="41"/>
    </location>
</feature>
<keyword evidence="1" id="KW-0812">Transmembrane</keyword>
<dbReference type="Proteomes" id="UP000813427">
    <property type="component" value="Unassembled WGS sequence"/>
</dbReference>
<proteinExistence type="predicted"/>
<evidence type="ECO:0000313" key="2">
    <source>
        <dbReference type="EMBL" id="KAH7256169.1"/>
    </source>
</evidence>
<comment type="caution">
    <text evidence="2">The sequence shown here is derived from an EMBL/GenBank/DDBJ whole genome shotgun (WGS) entry which is preliminary data.</text>
</comment>
<accession>A0A8K0S2T5</accession>
<evidence type="ECO:0000256" key="1">
    <source>
        <dbReference type="SAM" id="Phobius"/>
    </source>
</evidence>